<dbReference type="Pfam" id="PF12728">
    <property type="entry name" value="HTH_17"/>
    <property type="match status" value="1"/>
</dbReference>
<evidence type="ECO:0000313" key="3">
    <source>
        <dbReference type="Proteomes" id="UP001597068"/>
    </source>
</evidence>
<dbReference type="RefSeq" id="WP_253648484.1">
    <property type="nucleotide sequence ID" value="NZ_BAAAMO010000004.1"/>
</dbReference>
<keyword evidence="3" id="KW-1185">Reference proteome</keyword>
<organism evidence="2 3">
    <name type="scientific">Williamsia deligens</name>
    <dbReference type="NCBI Taxonomy" id="321325"/>
    <lineage>
        <taxon>Bacteria</taxon>
        <taxon>Bacillati</taxon>
        <taxon>Actinomycetota</taxon>
        <taxon>Actinomycetes</taxon>
        <taxon>Mycobacteriales</taxon>
        <taxon>Nocardiaceae</taxon>
        <taxon>Williamsia</taxon>
    </lineage>
</organism>
<dbReference type="EMBL" id="JBHTIL010000006">
    <property type="protein sequence ID" value="MFD0928049.1"/>
    <property type="molecule type" value="Genomic_DNA"/>
</dbReference>
<sequence>MSATTARRALPVQDADPHERRVLVCPQDEGKQMDNEQKFLTAEQVAQRWQMAARTVREMAQAGEVPAARFGRLWRFPLDRLEKFERAAIA</sequence>
<proteinExistence type="predicted"/>
<dbReference type="Proteomes" id="UP001597068">
    <property type="component" value="Unassembled WGS sequence"/>
</dbReference>
<gene>
    <name evidence="2" type="ORF">ACFQ04_20105</name>
</gene>
<dbReference type="InterPro" id="IPR010093">
    <property type="entry name" value="SinI_DNA-bd"/>
</dbReference>
<dbReference type="InterPro" id="IPR041657">
    <property type="entry name" value="HTH_17"/>
</dbReference>
<dbReference type="SUPFAM" id="SSF46955">
    <property type="entry name" value="Putative DNA-binding domain"/>
    <property type="match status" value="1"/>
</dbReference>
<dbReference type="InterPro" id="IPR009061">
    <property type="entry name" value="DNA-bd_dom_put_sf"/>
</dbReference>
<reference evidence="3" key="1">
    <citation type="journal article" date="2019" name="Int. J. Syst. Evol. Microbiol.">
        <title>The Global Catalogue of Microorganisms (GCM) 10K type strain sequencing project: providing services to taxonomists for standard genome sequencing and annotation.</title>
        <authorList>
            <consortium name="The Broad Institute Genomics Platform"/>
            <consortium name="The Broad Institute Genome Sequencing Center for Infectious Disease"/>
            <person name="Wu L."/>
            <person name="Ma J."/>
        </authorList>
    </citation>
    <scope>NUCLEOTIDE SEQUENCE [LARGE SCALE GENOMIC DNA]</scope>
    <source>
        <strain evidence="3">CCUG 50873</strain>
    </source>
</reference>
<feature type="domain" description="Helix-turn-helix" evidence="1">
    <location>
        <begin position="39"/>
        <end position="84"/>
    </location>
</feature>
<comment type="caution">
    <text evidence="2">The sequence shown here is derived from an EMBL/GenBank/DDBJ whole genome shotgun (WGS) entry which is preliminary data.</text>
</comment>
<protein>
    <submittedName>
        <fullName evidence="2">Helix-turn-helix domain-containing protein</fullName>
    </submittedName>
</protein>
<evidence type="ECO:0000313" key="2">
    <source>
        <dbReference type="EMBL" id="MFD0928049.1"/>
    </source>
</evidence>
<evidence type="ECO:0000259" key="1">
    <source>
        <dbReference type="Pfam" id="PF12728"/>
    </source>
</evidence>
<accession>A0ABW3GHB8</accession>
<dbReference type="NCBIfam" id="TIGR01764">
    <property type="entry name" value="excise"/>
    <property type="match status" value="1"/>
</dbReference>
<name>A0ABW3GHB8_9NOCA</name>